<name>A0A803MXM4_CHEQI</name>
<evidence type="ECO:0008006" key="5">
    <source>
        <dbReference type="Google" id="ProtNLM"/>
    </source>
</evidence>
<protein>
    <recommendedName>
        <fullName evidence="5">DRBM domain-containing protein</fullName>
    </recommendedName>
</protein>
<accession>A0A803MXM4</accession>
<dbReference type="Proteomes" id="UP000596660">
    <property type="component" value="Unplaced"/>
</dbReference>
<keyword evidence="4" id="KW-1185">Reference proteome</keyword>
<feature type="region of interest" description="Disordered" evidence="1">
    <location>
        <begin position="252"/>
        <end position="272"/>
    </location>
</feature>
<evidence type="ECO:0000256" key="2">
    <source>
        <dbReference type="SAM" id="SignalP"/>
    </source>
</evidence>
<evidence type="ECO:0000313" key="3">
    <source>
        <dbReference type="EnsemblPlants" id="AUR62036954-RA:cds"/>
    </source>
</evidence>
<feature type="chain" id="PRO_5031518112" description="DRBM domain-containing protein" evidence="2">
    <location>
        <begin position="19"/>
        <end position="297"/>
    </location>
</feature>
<dbReference type="AlphaFoldDB" id="A0A803MXM4"/>
<dbReference type="EnsemblPlants" id="AUR62036954-RA">
    <property type="protein sequence ID" value="AUR62036954-RA:cds"/>
    <property type="gene ID" value="AUR62036954"/>
</dbReference>
<evidence type="ECO:0000256" key="1">
    <source>
        <dbReference type="SAM" id="MobiDB-lite"/>
    </source>
</evidence>
<evidence type="ECO:0000313" key="4">
    <source>
        <dbReference type="Proteomes" id="UP000596660"/>
    </source>
</evidence>
<feature type="signal peptide" evidence="2">
    <location>
        <begin position="1"/>
        <end position="18"/>
    </location>
</feature>
<keyword evidence="2" id="KW-0732">Signal</keyword>
<dbReference type="Gramene" id="AUR62036954-RA">
    <property type="protein sequence ID" value="AUR62036954-RA:cds"/>
    <property type="gene ID" value="AUR62036954"/>
</dbReference>
<reference evidence="3" key="1">
    <citation type="journal article" date="2017" name="Nature">
        <title>The genome of Chenopodium quinoa.</title>
        <authorList>
            <person name="Jarvis D.E."/>
            <person name="Ho Y.S."/>
            <person name="Lightfoot D.J."/>
            <person name="Schmoeckel S.M."/>
            <person name="Li B."/>
            <person name="Borm T.J.A."/>
            <person name="Ohyanagi H."/>
            <person name="Mineta K."/>
            <person name="Michell C.T."/>
            <person name="Saber N."/>
            <person name="Kharbatia N.M."/>
            <person name="Rupper R.R."/>
            <person name="Sharp A.R."/>
            <person name="Dally N."/>
            <person name="Boughton B.A."/>
            <person name="Woo Y.H."/>
            <person name="Gao G."/>
            <person name="Schijlen E.G.W.M."/>
            <person name="Guo X."/>
            <person name="Momin A.A."/>
            <person name="Negrao S."/>
            <person name="Al-Babili S."/>
            <person name="Gehring C."/>
            <person name="Roessner U."/>
            <person name="Jung C."/>
            <person name="Murphy K."/>
            <person name="Arold S.T."/>
            <person name="Gojobori T."/>
            <person name="van der Linden C.G."/>
            <person name="van Loo E.N."/>
            <person name="Jellen E.N."/>
            <person name="Maughan P.J."/>
            <person name="Tester M."/>
        </authorList>
    </citation>
    <scope>NUCLEOTIDE SEQUENCE [LARGE SCALE GENOMIC DNA]</scope>
    <source>
        <strain evidence="3">cv. PI 614886</strain>
    </source>
</reference>
<organism evidence="3 4">
    <name type="scientific">Chenopodium quinoa</name>
    <name type="common">Quinoa</name>
    <dbReference type="NCBI Taxonomy" id="63459"/>
    <lineage>
        <taxon>Eukaryota</taxon>
        <taxon>Viridiplantae</taxon>
        <taxon>Streptophyta</taxon>
        <taxon>Embryophyta</taxon>
        <taxon>Tracheophyta</taxon>
        <taxon>Spermatophyta</taxon>
        <taxon>Magnoliopsida</taxon>
        <taxon>eudicotyledons</taxon>
        <taxon>Gunneridae</taxon>
        <taxon>Pentapetalae</taxon>
        <taxon>Caryophyllales</taxon>
        <taxon>Chenopodiaceae</taxon>
        <taxon>Chenopodioideae</taxon>
        <taxon>Atripliceae</taxon>
        <taxon>Chenopodium</taxon>
    </lineage>
</organism>
<proteinExistence type="predicted"/>
<reference evidence="3" key="2">
    <citation type="submission" date="2021-03" db="UniProtKB">
        <authorList>
            <consortium name="EnsemblPlants"/>
        </authorList>
    </citation>
    <scope>IDENTIFICATION</scope>
</reference>
<sequence>MEWFDGVSLVAALDLVVSQCEVMAIQSNRIAIPFRPLLGQMVDFSEPVYDFIDKARNNACVRVKTENGKSEFVFFGGEANAVHESQERAAQKAVQKLMSHFGVRSNLGKKSSDEVLHVTIDFVGFLGVIVTQTGADVSPLETIWVKGLGFVAWLTVTCLHSRGELECIYSDACPEINSAMQKAAKRAIHYLVTRYNLEIVDANYGVSLEKSAACSALKERFYQLKRCLAAREEMFADDECLTPNSKRNQIPKISLPPAAPIRRRSTTPLSAASSSRTEPLVYGIPELETVWKRAKFV</sequence>